<keyword evidence="1" id="KW-0614">Plasmid</keyword>
<dbReference type="SUPFAM" id="SSF48452">
    <property type="entry name" value="TPR-like"/>
    <property type="match status" value="1"/>
</dbReference>
<dbReference type="RefSeq" id="WP_027464260.1">
    <property type="nucleotide sequence ID" value="NZ_CP021082.1"/>
</dbReference>
<reference evidence="1 2" key="1">
    <citation type="submission" date="2017-05" db="EMBL/GenBank/DDBJ databases">
        <title>The complete genome sequence of Deinococcus ficus isolated from the rhizosphere of the Ficus religiosa L. in Taiwan.</title>
        <authorList>
            <person name="Wu K.-M."/>
            <person name="Liao T.-L."/>
            <person name="Liu Y.-M."/>
            <person name="Young C.-C."/>
            <person name="Tsai S.-F."/>
        </authorList>
    </citation>
    <scope>NUCLEOTIDE SEQUENCE [LARGE SCALE GENOMIC DNA]</scope>
    <source>
        <strain evidence="1 2">CC-FR2-10</strain>
        <plasmid evidence="2">pdfi1</plasmid>
    </source>
</reference>
<dbReference type="Gene3D" id="3.40.50.300">
    <property type="entry name" value="P-loop containing nucleotide triphosphate hydrolases"/>
    <property type="match status" value="1"/>
</dbReference>
<name>A0A221T116_9DEIO</name>
<gene>
    <name evidence="1" type="ORF">DFI_15585</name>
</gene>
<dbReference type="AlphaFoldDB" id="A0A221T116"/>
<dbReference type="SUPFAM" id="SSF52540">
    <property type="entry name" value="P-loop containing nucleoside triphosphate hydrolases"/>
    <property type="match status" value="1"/>
</dbReference>
<keyword evidence="2" id="KW-1185">Reference proteome</keyword>
<dbReference type="InterPro" id="IPR027417">
    <property type="entry name" value="P-loop_NTPase"/>
</dbReference>
<sequence>MTTLEIRVLGPPTLHLNGQALTVRSQKALALMCVLALDGPTLRSTLATLLWQRQQRQALHNVRNALLALRHDLGDAAQVLEADRHAVWLREGSFTLDAHALSVCSPGELCHLWRGSFLQGLQVRDSPPFEEWGSQWEAQLVVGSTDRALTLAGEALAGGNLPLTERLAQFILKLDPLAEQAAALLVYAHRETGRTDLARQVETAFTRRYQSELGDAPDLRWSPVAIPADPPAGQDHLPQVLTSFVGRKRERAHLLALLGQPGRRLITLHGLGGVGKTRLALEVARDAADRFDASFFVPLDDLMDPARIPVRIAQVTGLPLNSTGDPLADLAAGIGRNKWLLILDNCEQFVGSAALFSRLLLACPHLTLLVTSREALQLKAEHLVTLTGLRTHGDALPEAARLFLDRARQAGRIAEDDLDLQHVQHVCTSTGGLPLAVELLASLAGQHGLPGFGTRLHHAALTLESPWQDVRARHRSVQAAFEHSWLHLDTEDRGKLARLSVFEGGFTPEAALAVTHAGPALLQRFVARSLLEGPRAGRYRLHPLLHEYLRAKLRAVPGEPDATCRAHARYYLAHIHARNTAASGAASPDLLEFVCDEESNLRALVAFLMHQGEFGKLVSLAEPLMWFYPLHGRMPEGLRTFEHLVQELPVGDPQGQQARRAFLASHGLLCLFIGHLDRAVELLTAAVDTAEGDPLQLNRALDGLGQAHYRAGQFGLAVEPLARAVQLARTLNDPVRLLRTLNDYALALALTDQPHQAEDVHAEARTLHTTGQVPLGLDIVWLHTHHGLLAMLREQPGEALGAWNAAIGAAQAVNTPGLIPVVQALKALVMIDDGLNGAPRPEAASQADALCRAFLPVTEASGEQFAQALLLVLQGRLEAWRGDLRLGLQRVWAGLGRACDTHNGMVVQLALPVLISLLAQAGQAEEAGLLIGRVLHGPDTTAWLRTRARRCQAGLRQAAGQQPESPQEAALELRQVLGALRSRA</sequence>
<evidence type="ECO:0008006" key="3">
    <source>
        <dbReference type="Google" id="ProtNLM"/>
    </source>
</evidence>
<accession>A0A221T116</accession>
<dbReference type="Proteomes" id="UP000259030">
    <property type="component" value="Plasmid pDFI1"/>
</dbReference>
<evidence type="ECO:0000313" key="1">
    <source>
        <dbReference type="EMBL" id="ASN82595.1"/>
    </source>
</evidence>
<dbReference type="PANTHER" id="PTHR47691:SF3">
    <property type="entry name" value="HTH-TYPE TRANSCRIPTIONAL REGULATOR RV0890C-RELATED"/>
    <property type="match status" value="1"/>
</dbReference>
<dbReference type="PRINTS" id="PR00364">
    <property type="entry name" value="DISEASERSIST"/>
</dbReference>
<protein>
    <recommendedName>
        <fullName evidence="3">Bacterial transcriptional activator domain-containing protein</fullName>
    </recommendedName>
</protein>
<dbReference type="EMBL" id="CP021082">
    <property type="protein sequence ID" value="ASN82595.1"/>
    <property type="molecule type" value="Genomic_DNA"/>
</dbReference>
<dbReference type="PANTHER" id="PTHR47691">
    <property type="entry name" value="REGULATOR-RELATED"/>
    <property type="match status" value="1"/>
</dbReference>
<dbReference type="KEGG" id="dfc:DFI_15585"/>
<dbReference type="InterPro" id="IPR036388">
    <property type="entry name" value="WH-like_DNA-bd_sf"/>
</dbReference>
<dbReference type="Gene3D" id="1.25.40.10">
    <property type="entry name" value="Tetratricopeptide repeat domain"/>
    <property type="match status" value="2"/>
</dbReference>
<proteinExistence type="predicted"/>
<organism evidence="1 2">
    <name type="scientific">Deinococcus ficus</name>
    <dbReference type="NCBI Taxonomy" id="317577"/>
    <lineage>
        <taxon>Bacteria</taxon>
        <taxon>Thermotogati</taxon>
        <taxon>Deinococcota</taxon>
        <taxon>Deinococci</taxon>
        <taxon>Deinococcales</taxon>
        <taxon>Deinococcaceae</taxon>
        <taxon>Deinococcus</taxon>
    </lineage>
</organism>
<geneLocation type="plasmid" evidence="2">
    <name>pdfi1</name>
</geneLocation>
<dbReference type="InterPro" id="IPR011990">
    <property type="entry name" value="TPR-like_helical_dom_sf"/>
</dbReference>
<evidence type="ECO:0000313" key="2">
    <source>
        <dbReference type="Proteomes" id="UP000259030"/>
    </source>
</evidence>
<dbReference type="Gene3D" id="1.10.10.10">
    <property type="entry name" value="Winged helix-like DNA-binding domain superfamily/Winged helix DNA-binding domain"/>
    <property type="match status" value="1"/>
</dbReference>